<feature type="transmembrane region" description="Helical" evidence="6">
    <location>
        <begin position="297"/>
        <end position="321"/>
    </location>
</feature>
<feature type="transmembrane region" description="Helical" evidence="6">
    <location>
        <begin position="117"/>
        <end position="136"/>
    </location>
</feature>
<feature type="transmembrane region" description="Helical" evidence="6">
    <location>
        <begin position="148"/>
        <end position="170"/>
    </location>
</feature>
<feature type="transmembrane region" description="Helical" evidence="6">
    <location>
        <begin position="42"/>
        <end position="64"/>
    </location>
</feature>
<sequence length="415" mass="47479">MKRHIQSLLSEKVLVLLDQAVFSGSSFVSTLLLARVLSPTDFGIYASVLLYIYLTISVTNALIIQPLQVSLAKIEIKEADSYLSFVIYGQGVLVLFIVGFTWGLMQFEIEFLQQLRHISFSIIFLLTGFLFHDFFRKVFLAKSEIRKALLIDSICCVLQISFLTSVYFTLSSTLSSILLWIGGAYIPAVLLAIAFTKPSFYDFRKWKEYIRLHLRQGSWLLMTAVIQWWANNLFVVASGLFLGVVALGAFRLVQSLFGVLNILLQTFENYALPQAARLYQSSSSASKQYLRSVSYKGAMIFGVILVVLFAFSESVIVLAGGAEYREFHFVVRGMTVLYFIIFIGYPVRMAIRMMLLNRSFFIGYILSFALSLLSFNYLLEEWHLWGAISGLIANQLIMLFYWQYTLMKKEFILWR</sequence>
<feature type="transmembrane region" description="Helical" evidence="6">
    <location>
        <begin position="12"/>
        <end position="36"/>
    </location>
</feature>
<feature type="transmembrane region" description="Helical" evidence="6">
    <location>
        <begin position="85"/>
        <end position="105"/>
    </location>
</feature>
<feature type="transmembrane region" description="Helical" evidence="6">
    <location>
        <begin position="176"/>
        <end position="196"/>
    </location>
</feature>
<feature type="transmembrane region" description="Helical" evidence="6">
    <location>
        <begin position="359"/>
        <end position="378"/>
    </location>
</feature>
<comment type="subcellular location">
    <subcellularLocation>
        <location evidence="1">Cell membrane</location>
        <topology evidence="1">Multi-pass membrane protein</topology>
    </subcellularLocation>
</comment>
<organism evidence="7 8">
    <name type="scientific">Rapidithrix thailandica</name>
    <dbReference type="NCBI Taxonomy" id="413964"/>
    <lineage>
        <taxon>Bacteria</taxon>
        <taxon>Pseudomonadati</taxon>
        <taxon>Bacteroidota</taxon>
        <taxon>Cytophagia</taxon>
        <taxon>Cytophagales</taxon>
        <taxon>Flammeovirgaceae</taxon>
        <taxon>Rapidithrix</taxon>
    </lineage>
</organism>
<dbReference type="Proteomes" id="UP001403385">
    <property type="component" value="Unassembled WGS sequence"/>
</dbReference>
<evidence type="ECO:0000313" key="8">
    <source>
        <dbReference type="Proteomes" id="UP001403385"/>
    </source>
</evidence>
<feature type="transmembrane region" description="Helical" evidence="6">
    <location>
        <begin position="384"/>
        <end position="402"/>
    </location>
</feature>
<keyword evidence="5 6" id="KW-0472">Membrane</keyword>
<evidence type="ECO:0008006" key="9">
    <source>
        <dbReference type="Google" id="ProtNLM"/>
    </source>
</evidence>
<comment type="caution">
    <text evidence="7">The sequence shown here is derived from an EMBL/GenBank/DDBJ whole genome shotgun (WGS) entry which is preliminary data.</text>
</comment>
<feature type="transmembrane region" description="Helical" evidence="6">
    <location>
        <begin position="327"/>
        <end position="347"/>
    </location>
</feature>
<keyword evidence="8" id="KW-1185">Reference proteome</keyword>
<evidence type="ECO:0000256" key="4">
    <source>
        <dbReference type="ARBA" id="ARBA00022989"/>
    </source>
</evidence>
<keyword evidence="3 6" id="KW-0812">Transmembrane</keyword>
<proteinExistence type="predicted"/>
<evidence type="ECO:0000256" key="3">
    <source>
        <dbReference type="ARBA" id="ARBA00022692"/>
    </source>
</evidence>
<protein>
    <recommendedName>
        <fullName evidence="9">Polysaccharide biosynthesis protein</fullName>
    </recommendedName>
</protein>
<keyword evidence="4 6" id="KW-1133">Transmembrane helix</keyword>
<dbReference type="EMBL" id="JBDKWZ010000011">
    <property type="protein sequence ID" value="MEN7549945.1"/>
    <property type="molecule type" value="Genomic_DNA"/>
</dbReference>
<reference evidence="7 8" key="1">
    <citation type="submission" date="2024-04" db="EMBL/GenBank/DDBJ databases">
        <title>Novel genus in family Flammeovirgaceae.</title>
        <authorList>
            <person name="Nguyen T.H."/>
            <person name="Vuong T.Q."/>
            <person name="Le H."/>
            <person name="Kim S.-G."/>
        </authorList>
    </citation>
    <scope>NUCLEOTIDE SEQUENCE [LARGE SCALE GENOMIC DNA]</scope>
    <source>
        <strain evidence="7 8">JCM 23209</strain>
    </source>
</reference>
<dbReference type="PANTHER" id="PTHR30250:SF11">
    <property type="entry name" value="O-ANTIGEN TRANSPORTER-RELATED"/>
    <property type="match status" value="1"/>
</dbReference>
<dbReference type="PANTHER" id="PTHR30250">
    <property type="entry name" value="PST FAMILY PREDICTED COLANIC ACID TRANSPORTER"/>
    <property type="match status" value="1"/>
</dbReference>
<evidence type="ECO:0000256" key="5">
    <source>
        <dbReference type="ARBA" id="ARBA00023136"/>
    </source>
</evidence>
<evidence type="ECO:0000256" key="6">
    <source>
        <dbReference type="SAM" id="Phobius"/>
    </source>
</evidence>
<gene>
    <name evidence="7" type="ORF">AAG747_18615</name>
</gene>
<dbReference type="AlphaFoldDB" id="A0AAW9SBS9"/>
<evidence type="ECO:0000313" key="7">
    <source>
        <dbReference type="EMBL" id="MEN7549945.1"/>
    </source>
</evidence>
<accession>A0AAW9SBS9</accession>
<dbReference type="GO" id="GO:0005886">
    <property type="term" value="C:plasma membrane"/>
    <property type="evidence" value="ECO:0007669"/>
    <property type="project" value="UniProtKB-SubCell"/>
</dbReference>
<evidence type="ECO:0000256" key="1">
    <source>
        <dbReference type="ARBA" id="ARBA00004651"/>
    </source>
</evidence>
<dbReference type="InterPro" id="IPR050833">
    <property type="entry name" value="Poly_Biosynth_Transport"/>
</dbReference>
<dbReference type="RefSeq" id="WP_346822724.1">
    <property type="nucleotide sequence ID" value="NZ_JBDKWZ010000011.1"/>
</dbReference>
<evidence type="ECO:0000256" key="2">
    <source>
        <dbReference type="ARBA" id="ARBA00022475"/>
    </source>
</evidence>
<keyword evidence="2" id="KW-1003">Cell membrane</keyword>
<name>A0AAW9SBS9_9BACT</name>